<keyword evidence="3" id="KW-1185">Reference proteome</keyword>
<dbReference type="STRING" id="762486.SAMN05444411_102386"/>
<sequence>MNLLKKYQKAVNFSLLLFFISALFGLLIRYNFTYPISKFSYANFLQGHSHIAFLGWGYLVALVLILKVFIYKKEEVKKLYFYSILILTLSILLMLISFPLTGYKSLSIALLAIFGIVSYVPSISFLRDLKQKSLSVRFIKTGVVYYLISSLATWFLPYVIISHGKTDLYYNTVYFYLHFLYNGFFVFVIFGVVLEIFKNSLKTISTKNSTTFYWLLNLACIPTYFLSVLWSSEHIIFNVLGGVGGLLQVLSLFYLIKISVEILKSHTLLKVEKKLFLFGVSAFCFKIIAQFLSSFPYFVEKSIALKPFFIIGYLHLFTLGFMSVFLLLILSRISLLNLKLKLGIFGVYLLLIGILVTELVLFTKGFSILVGVNILINYTYLMLVFSTFMVVGILLMFVNQFSIVKKL</sequence>
<feature type="transmembrane region" description="Helical" evidence="1">
    <location>
        <begin position="374"/>
        <end position="398"/>
    </location>
</feature>
<keyword evidence="1" id="KW-0812">Transmembrane</keyword>
<name>A0A1H2X6Y7_9FLAO</name>
<evidence type="ECO:0000313" key="2">
    <source>
        <dbReference type="EMBL" id="SDW88575.1"/>
    </source>
</evidence>
<feature type="transmembrane region" description="Helical" evidence="1">
    <location>
        <begin position="275"/>
        <end position="298"/>
    </location>
</feature>
<feature type="transmembrane region" description="Helical" evidence="1">
    <location>
        <begin position="310"/>
        <end position="330"/>
    </location>
</feature>
<evidence type="ECO:0000313" key="3">
    <source>
        <dbReference type="Proteomes" id="UP000199595"/>
    </source>
</evidence>
<organism evidence="2 3">
    <name type="scientific">Lutibacter oricola</name>
    <dbReference type="NCBI Taxonomy" id="762486"/>
    <lineage>
        <taxon>Bacteria</taxon>
        <taxon>Pseudomonadati</taxon>
        <taxon>Bacteroidota</taxon>
        <taxon>Flavobacteriia</taxon>
        <taxon>Flavobacteriales</taxon>
        <taxon>Flavobacteriaceae</taxon>
        <taxon>Lutibacter</taxon>
    </lineage>
</organism>
<feature type="transmembrane region" description="Helical" evidence="1">
    <location>
        <begin position="12"/>
        <end position="30"/>
    </location>
</feature>
<dbReference type="EMBL" id="FNNJ01000002">
    <property type="protein sequence ID" value="SDW88575.1"/>
    <property type="molecule type" value="Genomic_DNA"/>
</dbReference>
<keyword evidence="1" id="KW-1133">Transmembrane helix</keyword>
<keyword evidence="1" id="KW-0472">Membrane</keyword>
<feature type="transmembrane region" description="Helical" evidence="1">
    <location>
        <begin position="235"/>
        <end position="255"/>
    </location>
</feature>
<feature type="transmembrane region" description="Helical" evidence="1">
    <location>
        <begin position="173"/>
        <end position="197"/>
    </location>
</feature>
<feature type="transmembrane region" description="Helical" evidence="1">
    <location>
        <begin position="138"/>
        <end position="161"/>
    </location>
</feature>
<dbReference type="RefSeq" id="WP_090121409.1">
    <property type="nucleotide sequence ID" value="NZ_FNNJ01000002.1"/>
</dbReference>
<dbReference type="OrthoDB" id="2827525at2"/>
<feature type="transmembrane region" description="Helical" evidence="1">
    <location>
        <begin position="342"/>
        <end position="362"/>
    </location>
</feature>
<feature type="transmembrane region" description="Helical" evidence="1">
    <location>
        <begin position="50"/>
        <end position="70"/>
    </location>
</feature>
<feature type="transmembrane region" description="Helical" evidence="1">
    <location>
        <begin position="79"/>
        <end position="100"/>
    </location>
</feature>
<dbReference type="AlphaFoldDB" id="A0A1H2X6Y7"/>
<feature type="transmembrane region" description="Helical" evidence="1">
    <location>
        <begin position="209"/>
        <end position="229"/>
    </location>
</feature>
<feature type="transmembrane region" description="Helical" evidence="1">
    <location>
        <begin position="106"/>
        <end position="126"/>
    </location>
</feature>
<proteinExistence type="predicted"/>
<evidence type="ECO:0000256" key="1">
    <source>
        <dbReference type="SAM" id="Phobius"/>
    </source>
</evidence>
<protein>
    <submittedName>
        <fullName evidence="2">Uncharacterized protein</fullName>
    </submittedName>
</protein>
<gene>
    <name evidence="2" type="ORF">SAMN05444411_102386</name>
</gene>
<accession>A0A1H2X6Y7</accession>
<dbReference type="Proteomes" id="UP000199595">
    <property type="component" value="Unassembled WGS sequence"/>
</dbReference>
<reference evidence="2 3" key="1">
    <citation type="submission" date="2016-10" db="EMBL/GenBank/DDBJ databases">
        <authorList>
            <person name="de Groot N.N."/>
        </authorList>
    </citation>
    <scope>NUCLEOTIDE SEQUENCE [LARGE SCALE GENOMIC DNA]</scope>
    <source>
        <strain evidence="2 3">DSM 24956</strain>
    </source>
</reference>